<feature type="chain" id="PRO_5018619273" evidence="12">
    <location>
        <begin position="21"/>
        <end position="320"/>
    </location>
</feature>
<feature type="transmembrane region" description="Helical" evidence="11">
    <location>
        <begin position="236"/>
        <end position="258"/>
    </location>
</feature>
<reference evidence="14" key="2">
    <citation type="submission" date="2025-09" db="UniProtKB">
        <authorList>
            <consortium name="Ensembl"/>
        </authorList>
    </citation>
    <scope>IDENTIFICATION</scope>
</reference>
<dbReference type="InterPro" id="IPR036179">
    <property type="entry name" value="Ig-like_dom_sf"/>
</dbReference>
<dbReference type="GO" id="GO:0038023">
    <property type="term" value="F:signaling receptor activity"/>
    <property type="evidence" value="ECO:0007669"/>
    <property type="project" value="InterPro"/>
</dbReference>
<proteinExistence type="inferred from homology"/>
<dbReference type="AlphaFoldDB" id="A0A3Q3MMH5"/>
<keyword evidence="4 11" id="KW-1133">Transmembrane helix</keyword>
<dbReference type="PANTHER" id="PTHR21462:SF2">
    <property type="entry name" value="CELL SURFACE GLYCOPROTEIN CD200 RECEPTOR 2"/>
    <property type="match status" value="1"/>
</dbReference>
<keyword evidence="3 11" id="KW-0812">Transmembrane</keyword>
<dbReference type="Pfam" id="PF08205">
    <property type="entry name" value="C2-set_2"/>
    <property type="match status" value="1"/>
</dbReference>
<keyword evidence="8" id="KW-0325">Glycoprotein</keyword>
<keyword evidence="12" id="KW-0732">Signal</keyword>
<reference evidence="14" key="1">
    <citation type="submission" date="2025-08" db="UniProtKB">
        <authorList>
            <consortium name="Ensembl"/>
        </authorList>
    </citation>
    <scope>IDENTIFICATION</scope>
</reference>
<name>A0A3Q3MMH5_9TELE</name>
<evidence type="ECO:0000256" key="5">
    <source>
        <dbReference type="ARBA" id="ARBA00023136"/>
    </source>
</evidence>
<evidence type="ECO:0000256" key="8">
    <source>
        <dbReference type="ARBA" id="ARBA00023180"/>
    </source>
</evidence>
<feature type="compositionally biased region" description="Low complexity" evidence="10">
    <location>
        <begin position="268"/>
        <end position="280"/>
    </location>
</feature>
<evidence type="ECO:0000313" key="14">
    <source>
        <dbReference type="Ensembl" id="ENSMAMP00000022129.1"/>
    </source>
</evidence>
<feature type="domain" description="Ig-like" evidence="13">
    <location>
        <begin position="148"/>
        <end position="229"/>
    </location>
</feature>
<dbReference type="GO" id="GO:0009986">
    <property type="term" value="C:cell surface"/>
    <property type="evidence" value="ECO:0007669"/>
    <property type="project" value="UniProtKB-ARBA"/>
</dbReference>
<dbReference type="GO" id="GO:0016020">
    <property type="term" value="C:membrane"/>
    <property type="evidence" value="ECO:0007669"/>
    <property type="project" value="UniProtKB-SubCell"/>
</dbReference>
<dbReference type="GO" id="GO:0150077">
    <property type="term" value="P:regulation of neuroinflammatory response"/>
    <property type="evidence" value="ECO:0007669"/>
    <property type="project" value="InterPro"/>
</dbReference>
<evidence type="ECO:0000313" key="15">
    <source>
        <dbReference type="Proteomes" id="UP000261640"/>
    </source>
</evidence>
<comment type="subcellular location">
    <subcellularLocation>
        <location evidence="1">Membrane</location>
        <topology evidence="1">Single-pass membrane protein</topology>
    </subcellularLocation>
</comment>
<accession>A0A3Q3MMH5</accession>
<dbReference type="PROSITE" id="PS50835">
    <property type="entry name" value="IG_LIKE"/>
    <property type="match status" value="2"/>
</dbReference>
<dbReference type="PANTHER" id="PTHR21462">
    <property type="entry name" value="CELL SURFACE GLYCOPROTEIN OX2 RECEPTOR PRECURSOR"/>
    <property type="match status" value="1"/>
</dbReference>
<feature type="region of interest" description="Disordered" evidence="10">
    <location>
        <begin position="268"/>
        <end position="288"/>
    </location>
</feature>
<comment type="similarity">
    <text evidence="2">Belongs to the CD200R family.</text>
</comment>
<dbReference type="Gene3D" id="2.60.40.10">
    <property type="entry name" value="Immunoglobulins"/>
    <property type="match status" value="2"/>
</dbReference>
<dbReference type="OrthoDB" id="8915654at2759"/>
<feature type="signal peptide" evidence="12">
    <location>
        <begin position="1"/>
        <end position="20"/>
    </location>
</feature>
<dbReference type="Ensembl" id="ENSMAMT00000022693.2">
    <property type="protein sequence ID" value="ENSMAMP00000022129.1"/>
    <property type="gene ID" value="ENSMAMG00000014894.2"/>
</dbReference>
<keyword evidence="7" id="KW-0675">Receptor</keyword>
<evidence type="ECO:0000256" key="7">
    <source>
        <dbReference type="ARBA" id="ARBA00023170"/>
    </source>
</evidence>
<evidence type="ECO:0000256" key="1">
    <source>
        <dbReference type="ARBA" id="ARBA00004167"/>
    </source>
</evidence>
<keyword evidence="15" id="KW-1185">Reference proteome</keyword>
<evidence type="ECO:0000256" key="6">
    <source>
        <dbReference type="ARBA" id="ARBA00023157"/>
    </source>
</evidence>
<protein>
    <submittedName>
        <fullName evidence="14">CD200 receptor 1</fullName>
    </submittedName>
</protein>
<evidence type="ECO:0000256" key="2">
    <source>
        <dbReference type="ARBA" id="ARBA00008215"/>
    </source>
</evidence>
<organism evidence="14 15">
    <name type="scientific">Mastacembelus armatus</name>
    <name type="common">zig-zag eel</name>
    <dbReference type="NCBI Taxonomy" id="205130"/>
    <lineage>
        <taxon>Eukaryota</taxon>
        <taxon>Metazoa</taxon>
        <taxon>Chordata</taxon>
        <taxon>Craniata</taxon>
        <taxon>Vertebrata</taxon>
        <taxon>Euteleostomi</taxon>
        <taxon>Actinopterygii</taxon>
        <taxon>Neopterygii</taxon>
        <taxon>Teleostei</taxon>
        <taxon>Neoteleostei</taxon>
        <taxon>Acanthomorphata</taxon>
        <taxon>Anabantaria</taxon>
        <taxon>Synbranchiformes</taxon>
        <taxon>Mastacembelidae</taxon>
        <taxon>Mastacembelus</taxon>
    </lineage>
</organism>
<evidence type="ECO:0000256" key="4">
    <source>
        <dbReference type="ARBA" id="ARBA00022989"/>
    </source>
</evidence>
<evidence type="ECO:0000256" key="12">
    <source>
        <dbReference type="SAM" id="SignalP"/>
    </source>
</evidence>
<keyword evidence="9" id="KW-0393">Immunoglobulin domain</keyword>
<dbReference type="InterPro" id="IPR040012">
    <property type="entry name" value="CD200R"/>
</dbReference>
<evidence type="ECO:0000256" key="3">
    <source>
        <dbReference type="ARBA" id="ARBA00022692"/>
    </source>
</evidence>
<evidence type="ECO:0000256" key="11">
    <source>
        <dbReference type="SAM" id="Phobius"/>
    </source>
</evidence>
<sequence>MRDMMWIYAMITLLWSEAWSQDTGTNQSISVNSNMSSHSPKVYVDRYSSFNLGSDGNLTCSDKTWNNMIYVIWNIEMKSKTCKIGFDNGGQITDNCTDGKSLRNTSSFQSYLHIPNFSEADEGTYRCESVYTGGSENYAIDVKKIAPPSISAWLEYKDNKMVAVCKAERSTPAANISWDHSEESMTLKTKSSDGFITVESRLELPKGMDTKNLTCTISHPYWEEERIIRPALQKGYYPWLFLLIILVFVVVVGPLFLLRKKVMLRQSRQSDTSSSKSPPTEDVEEVEPYASYVQRVNSIYNSSADCSYKNPAHAHTPKCT</sequence>
<dbReference type="InParanoid" id="A0A3Q3MMH5"/>
<dbReference type="InterPro" id="IPR013151">
    <property type="entry name" value="Immunoglobulin_dom"/>
</dbReference>
<dbReference type="RefSeq" id="XP_026152320.1">
    <property type="nucleotide sequence ID" value="XM_026296535.1"/>
</dbReference>
<keyword evidence="5 11" id="KW-0472">Membrane</keyword>
<evidence type="ECO:0000259" key="13">
    <source>
        <dbReference type="PROSITE" id="PS50835"/>
    </source>
</evidence>
<dbReference type="GeneID" id="113124068"/>
<evidence type="ECO:0000256" key="10">
    <source>
        <dbReference type="SAM" id="MobiDB-lite"/>
    </source>
</evidence>
<dbReference type="InterPro" id="IPR007110">
    <property type="entry name" value="Ig-like_dom"/>
</dbReference>
<feature type="domain" description="Ig-like" evidence="13">
    <location>
        <begin position="40"/>
        <end position="146"/>
    </location>
</feature>
<dbReference type="SUPFAM" id="SSF48726">
    <property type="entry name" value="Immunoglobulin"/>
    <property type="match status" value="2"/>
</dbReference>
<dbReference type="InterPro" id="IPR013162">
    <property type="entry name" value="CD80_C2-set"/>
</dbReference>
<dbReference type="Proteomes" id="UP000261640">
    <property type="component" value="Unplaced"/>
</dbReference>
<dbReference type="Pfam" id="PF00047">
    <property type="entry name" value="ig"/>
    <property type="match status" value="1"/>
</dbReference>
<dbReference type="InterPro" id="IPR013783">
    <property type="entry name" value="Ig-like_fold"/>
</dbReference>
<dbReference type="GeneTree" id="ENSGT00730000112894"/>
<keyword evidence="6" id="KW-1015">Disulfide bond</keyword>
<evidence type="ECO:0000256" key="9">
    <source>
        <dbReference type="ARBA" id="ARBA00023319"/>
    </source>
</evidence>